<feature type="chain" id="PRO_5014460580" evidence="1">
    <location>
        <begin position="27"/>
        <end position="63"/>
    </location>
</feature>
<dbReference type="EMBL" id="CP026111">
    <property type="protein sequence ID" value="AUT60244.1"/>
    <property type="molecule type" value="Genomic_DNA"/>
</dbReference>
<dbReference type="Proteomes" id="UP000243502">
    <property type="component" value="Chromosome 1"/>
</dbReference>
<accession>A0A2I8EN40</accession>
<dbReference type="OrthoDB" id="8445543at2"/>
<name>A0A2I8EN40_9BURK</name>
<sequence>MTLSSFRAIFAALAQVLAAPSLTSCANSNALPPLQGIVRRPDTDHTIPHGDWNKLGAHELLVQ</sequence>
<dbReference type="RefSeq" id="WP_052426870.1">
    <property type="nucleotide sequence ID" value="NZ_CP026111.1"/>
</dbReference>
<evidence type="ECO:0000256" key="1">
    <source>
        <dbReference type="SAM" id="SignalP"/>
    </source>
</evidence>
<keyword evidence="1" id="KW-0732">Signal</keyword>
<feature type="signal peptide" evidence="1">
    <location>
        <begin position="1"/>
        <end position="26"/>
    </location>
</feature>
<dbReference type="AlphaFoldDB" id="A0A2I8EN40"/>
<dbReference type="KEGG" id="pter:C2L65_11985"/>
<organism evidence="2 3">
    <name type="scientific">Paraburkholderia terrae</name>
    <dbReference type="NCBI Taxonomy" id="311230"/>
    <lineage>
        <taxon>Bacteria</taxon>
        <taxon>Pseudomonadati</taxon>
        <taxon>Pseudomonadota</taxon>
        <taxon>Betaproteobacteria</taxon>
        <taxon>Burkholderiales</taxon>
        <taxon>Burkholderiaceae</taxon>
        <taxon>Paraburkholderia</taxon>
    </lineage>
</organism>
<dbReference type="PROSITE" id="PS51257">
    <property type="entry name" value="PROKAR_LIPOPROTEIN"/>
    <property type="match status" value="1"/>
</dbReference>
<protein>
    <submittedName>
        <fullName evidence="2">Uncharacterized protein</fullName>
    </submittedName>
</protein>
<gene>
    <name evidence="2" type="ORF">C2L65_11985</name>
</gene>
<evidence type="ECO:0000313" key="3">
    <source>
        <dbReference type="Proteomes" id="UP000243502"/>
    </source>
</evidence>
<proteinExistence type="predicted"/>
<reference evidence="2 3" key="1">
    <citation type="submission" date="2018-01" db="EMBL/GenBank/DDBJ databases">
        <title>Species boundaries and ecological features among Paraburkholderia terrae DSMZ17804T, P. hospita DSMZ17164T and P. caribensis DSMZ13236T.</title>
        <authorList>
            <person name="Pratama A.A."/>
        </authorList>
    </citation>
    <scope>NUCLEOTIDE SEQUENCE [LARGE SCALE GENOMIC DNA]</scope>
    <source>
        <strain evidence="2 3">DSM 17804</strain>
    </source>
</reference>
<evidence type="ECO:0000313" key="2">
    <source>
        <dbReference type="EMBL" id="AUT60244.1"/>
    </source>
</evidence>